<sequence>MEKTFIEEKQRKKVKERQEKNAQEDQKYKPNLFEFDQNSGFWTYKYAE</sequence>
<proteinExistence type="predicted"/>
<dbReference type="AlphaFoldDB" id="A0A915INH9"/>
<evidence type="ECO:0000313" key="3">
    <source>
        <dbReference type="WBParaSite" id="nRc.2.0.1.t15365-RA"/>
    </source>
</evidence>
<reference evidence="3" key="1">
    <citation type="submission" date="2022-11" db="UniProtKB">
        <authorList>
            <consortium name="WormBaseParasite"/>
        </authorList>
    </citation>
    <scope>IDENTIFICATION</scope>
</reference>
<dbReference type="Proteomes" id="UP000887565">
    <property type="component" value="Unplaced"/>
</dbReference>
<keyword evidence="2" id="KW-1185">Reference proteome</keyword>
<evidence type="ECO:0000256" key="1">
    <source>
        <dbReference type="SAM" id="MobiDB-lite"/>
    </source>
</evidence>
<dbReference type="InterPro" id="IPR037239">
    <property type="entry name" value="OSBP_sf"/>
</dbReference>
<accession>A0A915INH9</accession>
<feature type="region of interest" description="Disordered" evidence="1">
    <location>
        <begin position="1"/>
        <end position="28"/>
    </location>
</feature>
<evidence type="ECO:0000313" key="2">
    <source>
        <dbReference type="Proteomes" id="UP000887565"/>
    </source>
</evidence>
<dbReference type="SUPFAM" id="SSF144000">
    <property type="entry name" value="Oxysterol-binding protein-like"/>
    <property type="match status" value="1"/>
</dbReference>
<name>A0A915INH9_ROMCU</name>
<protein>
    <submittedName>
        <fullName evidence="3">Uncharacterized protein</fullName>
    </submittedName>
</protein>
<dbReference type="WBParaSite" id="nRc.2.0.1.t15365-RA">
    <property type="protein sequence ID" value="nRc.2.0.1.t15365-RA"/>
    <property type="gene ID" value="nRc.2.0.1.g15365"/>
</dbReference>
<organism evidence="2 3">
    <name type="scientific">Romanomermis culicivorax</name>
    <name type="common">Nematode worm</name>
    <dbReference type="NCBI Taxonomy" id="13658"/>
    <lineage>
        <taxon>Eukaryota</taxon>
        <taxon>Metazoa</taxon>
        <taxon>Ecdysozoa</taxon>
        <taxon>Nematoda</taxon>
        <taxon>Enoplea</taxon>
        <taxon>Dorylaimia</taxon>
        <taxon>Mermithida</taxon>
        <taxon>Mermithoidea</taxon>
        <taxon>Mermithidae</taxon>
        <taxon>Romanomermis</taxon>
    </lineage>
</organism>